<gene>
    <name evidence="9" type="ORF">H9746_07940</name>
</gene>
<dbReference type="CDD" id="cd00006">
    <property type="entry name" value="PTS_IIA_man"/>
    <property type="match status" value="1"/>
</dbReference>
<evidence type="ECO:0000256" key="5">
    <source>
        <dbReference type="ARBA" id="ARBA00022679"/>
    </source>
</evidence>
<dbReference type="Pfam" id="PF03610">
    <property type="entry name" value="EIIA-man"/>
    <property type="match status" value="1"/>
</dbReference>
<keyword evidence="5" id="KW-0808">Transferase</keyword>
<feature type="domain" description="PTS EIIA type-4" evidence="8">
    <location>
        <begin position="1"/>
        <end position="125"/>
    </location>
</feature>
<name>A0A9D1PID8_9FIRM</name>
<dbReference type="GO" id="GO:0016020">
    <property type="term" value="C:membrane"/>
    <property type="evidence" value="ECO:0007669"/>
    <property type="project" value="InterPro"/>
</dbReference>
<dbReference type="GO" id="GO:0009401">
    <property type="term" value="P:phosphoenolpyruvate-dependent sugar phosphotransferase system"/>
    <property type="evidence" value="ECO:0007669"/>
    <property type="project" value="UniProtKB-KW"/>
</dbReference>
<dbReference type="Proteomes" id="UP000886808">
    <property type="component" value="Unassembled WGS sequence"/>
</dbReference>
<keyword evidence="4 9" id="KW-0762">Sugar transport</keyword>
<evidence type="ECO:0000256" key="3">
    <source>
        <dbReference type="ARBA" id="ARBA00022490"/>
    </source>
</evidence>
<dbReference type="InterPro" id="IPR004701">
    <property type="entry name" value="PTS_EIIA_man-typ"/>
</dbReference>
<evidence type="ECO:0000313" key="10">
    <source>
        <dbReference type="Proteomes" id="UP000886808"/>
    </source>
</evidence>
<keyword evidence="2" id="KW-0813">Transport</keyword>
<dbReference type="PANTHER" id="PTHR33799:SF1">
    <property type="entry name" value="PTS SYSTEM MANNOSE-SPECIFIC EIIAB COMPONENT-RELATED"/>
    <property type="match status" value="1"/>
</dbReference>
<dbReference type="InterPro" id="IPR051471">
    <property type="entry name" value="Bacterial_PTS_sugar_comp"/>
</dbReference>
<evidence type="ECO:0000313" key="9">
    <source>
        <dbReference type="EMBL" id="HIV62751.1"/>
    </source>
</evidence>
<proteinExistence type="predicted"/>
<evidence type="ECO:0000256" key="4">
    <source>
        <dbReference type="ARBA" id="ARBA00022597"/>
    </source>
</evidence>
<dbReference type="PROSITE" id="PS51096">
    <property type="entry name" value="PTS_EIIA_TYPE_4"/>
    <property type="match status" value="1"/>
</dbReference>
<dbReference type="PANTHER" id="PTHR33799">
    <property type="entry name" value="PTS PERMEASE-RELATED-RELATED"/>
    <property type="match status" value="1"/>
</dbReference>
<accession>A0A9D1PID8</accession>
<evidence type="ECO:0000256" key="1">
    <source>
        <dbReference type="ARBA" id="ARBA00004496"/>
    </source>
</evidence>
<evidence type="ECO:0000256" key="2">
    <source>
        <dbReference type="ARBA" id="ARBA00022448"/>
    </source>
</evidence>
<protein>
    <submittedName>
        <fullName evidence="9">PTS sugar transporter subunit IIA</fullName>
    </submittedName>
</protein>
<comment type="subcellular location">
    <subcellularLocation>
        <location evidence="1">Cytoplasm</location>
    </subcellularLocation>
</comment>
<reference evidence="9" key="2">
    <citation type="submission" date="2021-04" db="EMBL/GenBank/DDBJ databases">
        <authorList>
            <person name="Gilroy R."/>
        </authorList>
    </citation>
    <scope>NUCLEOTIDE SEQUENCE</scope>
    <source>
        <strain evidence="9">CHK193-4272</strain>
    </source>
</reference>
<evidence type="ECO:0000256" key="7">
    <source>
        <dbReference type="ARBA" id="ARBA00022777"/>
    </source>
</evidence>
<keyword evidence="3" id="KW-0963">Cytoplasm</keyword>
<sequence length="142" mass="15494">MIGLVVTGHGNFGSGITSAVDLIAGKQENYQYVDFLPTYNLDDLDREMRKALDNLKDCNGVLILCDLLGGTPFNKAAEISTQMQNVNVVAGTNLSMMLEVTMTRKFEEDLDALTKAALESGVEQIAKYEFVNVAQDIPEDGI</sequence>
<dbReference type="InterPro" id="IPR036662">
    <property type="entry name" value="PTS_EIIA_man-typ_sf"/>
</dbReference>
<dbReference type="SUPFAM" id="SSF53062">
    <property type="entry name" value="PTS system fructose IIA component-like"/>
    <property type="match status" value="1"/>
</dbReference>
<dbReference type="GO" id="GO:0005737">
    <property type="term" value="C:cytoplasm"/>
    <property type="evidence" value="ECO:0007669"/>
    <property type="project" value="UniProtKB-SubCell"/>
</dbReference>
<organism evidence="9 10">
    <name type="scientific">Candidatus Butyricicoccus avistercoris</name>
    <dbReference type="NCBI Taxonomy" id="2838518"/>
    <lineage>
        <taxon>Bacteria</taxon>
        <taxon>Bacillati</taxon>
        <taxon>Bacillota</taxon>
        <taxon>Clostridia</taxon>
        <taxon>Eubacteriales</taxon>
        <taxon>Butyricicoccaceae</taxon>
        <taxon>Butyricicoccus</taxon>
    </lineage>
</organism>
<dbReference type="AlphaFoldDB" id="A0A9D1PID8"/>
<comment type="caution">
    <text evidence="9">The sequence shown here is derived from an EMBL/GenBank/DDBJ whole genome shotgun (WGS) entry which is preliminary data.</text>
</comment>
<dbReference type="EMBL" id="DXIE01000046">
    <property type="protein sequence ID" value="HIV62751.1"/>
    <property type="molecule type" value="Genomic_DNA"/>
</dbReference>
<keyword evidence="6" id="KW-0598">Phosphotransferase system</keyword>
<evidence type="ECO:0000256" key="6">
    <source>
        <dbReference type="ARBA" id="ARBA00022683"/>
    </source>
</evidence>
<dbReference type="Gene3D" id="3.40.50.510">
    <property type="entry name" value="Phosphotransferase system, mannose-type IIA component"/>
    <property type="match status" value="1"/>
</dbReference>
<dbReference type="GO" id="GO:0016301">
    <property type="term" value="F:kinase activity"/>
    <property type="evidence" value="ECO:0007669"/>
    <property type="project" value="UniProtKB-KW"/>
</dbReference>
<dbReference type="InterPro" id="IPR033887">
    <property type="entry name" value="PTS_IIA_man"/>
</dbReference>
<dbReference type="NCBIfam" id="NF040761">
    <property type="entry name" value="AgaF"/>
    <property type="match status" value="1"/>
</dbReference>
<keyword evidence="7" id="KW-0418">Kinase</keyword>
<reference evidence="9" key="1">
    <citation type="journal article" date="2021" name="PeerJ">
        <title>Extensive microbial diversity within the chicken gut microbiome revealed by metagenomics and culture.</title>
        <authorList>
            <person name="Gilroy R."/>
            <person name="Ravi A."/>
            <person name="Getino M."/>
            <person name="Pursley I."/>
            <person name="Horton D.L."/>
            <person name="Alikhan N.F."/>
            <person name="Baker D."/>
            <person name="Gharbi K."/>
            <person name="Hall N."/>
            <person name="Watson M."/>
            <person name="Adriaenssens E.M."/>
            <person name="Foster-Nyarko E."/>
            <person name="Jarju S."/>
            <person name="Secka A."/>
            <person name="Antonio M."/>
            <person name="Oren A."/>
            <person name="Chaudhuri R.R."/>
            <person name="La Ragione R."/>
            <person name="Hildebrand F."/>
            <person name="Pallen M.J."/>
        </authorList>
    </citation>
    <scope>NUCLEOTIDE SEQUENCE</scope>
    <source>
        <strain evidence="9">CHK193-4272</strain>
    </source>
</reference>
<evidence type="ECO:0000259" key="8">
    <source>
        <dbReference type="PROSITE" id="PS51096"/>
    </source>
</evidence>